<gene>
    <name evidence="5" type="ORF">B1A74_12745</name>
</gene>
<dbReference type="InterPro" id="IPR012893">
    <property type="entry name" value="HipA-like_C"/>
</dbReference>
<keyword evidence="6" id="KW-1185">Reference proteome</keyword>
<keyword evidence="2" id="KW-0808">Transferase</keyword>
<evidence type="ECO:0000256" key="1">
    <source>
        <dbReference type="ARBA" id="ARBA00010164"/>
    </source>
</evidence>
<protein>
    <submittedName>
        <fullName evidence="5">Phosphatidylinositol kinase</fullName>
    </submittedName>
</protein>
<dbReference type="PANTHER" id="PTHR37419:SF8">
    <property type="entry name" value="TOXIN YJJJ"/>
    <property type="match status" value="1"/>
</dbReference>
<evidence type="ECO:0000256" key="2">
    <source>
        <dbReference type="ARBA" id="ARBA00022679"/>
    </source>
</evidence>
<accession>A0A1V2ZVN9</accession>
<reference evidence="5 6" key="1">
    <citation type="submission" date="2017-02" db="EMBL/GenBank/DDBJ databases">
        <title>Genomic diversity within the haloalkaliphilic genus Thioalkalivibrio.</title>
        <authorList>
            <person name="Ahn A.-C."/>
            <person name="Meier-Kolthoff J."/>
            <person name="Overmars L."/>
            <person name="Richter M."/>
            <person name="Woyke T."/>
            <person name="Sorokin D.Y."/>
            <person name="Muyzer G."/>
        </authorList>
    </citation>
    <scope>NUCLEOTIDE SEQUENCE [LARGE SCALE GENOMIC DNA]</scope>
    <source>
        <strain evidence="5 6">HL17</strain>
    </source>
</reference>
<dbReference type="NCBIfam" id="NF007297">
    <property type="entry name" value="PRK09775.1"/>
    <property type="match status" value="1"/>
</dbReference>
<dbReference type="STRING" id="252474.B1A74_12745"/>
<dbReference type="OrthoDB" id="8555656at2"/>
<dbReference type="EMBL" id="MUZR01000062">
    <property type="protein sequence ID" value="OOC09116.1"/>
    <property type="molecule type" value="Genomic_DNA"/>
</dbReference>
<feature type="domain" description="HipA-like C-terminal" evidence="4">
    <location>
        <begin position="222"/>
        <end position="415"/>
    </location>
</feature>
<evidence type="ECO:0000259" key="4">
    <source>
        <dbReference type="Pfam" id="PF07804"/>
    </source>
</evidence>
<proteinExistence type="inferred from homology"/>
<comment type="similarity">
    <text evidence="1">Belongs to the HipA Ser/Thr kinase family.</text>
</comment>
<dbReference type="GO" id="GO:0005829">
    <property type="term" value="C:cytosol"/>
    <property type="evidence" value="ECO:0007669"/>
    <property type="project" value="TreeGrafter"/>
</dbReference>
<name>A0A1V2ZVN9_9GAMM</name>
<dbReference type="InterPro" id="IPR052028">
    <property type="entry name" value="HipA_Ser/Thr_kinase"/>
</dbReference>
<evidence type="ECO:0000313" key="5">
    <source>
        <dbReference type="EMBL" id="OOC09116.1"/>
    </source>
</evidence>
<evidence type="ECO:0000256" key="3">
    <source>
        <dbReference type="ARBA" id="ARBA00022777"/>
    </source>
</evidence>
<dbReference type="RefSeq" id="WP_077244845.1">
    <property type="nucleotide sequence ID" value="NZ_MUZR01000062.1"/>
</dbReference>
<dbReference type="GO" id="GO:0004674">
    <property type="term" value="F:protein serine/threonine kinase activity"/>
    <property type="evidence" value="ECO:0007669"/>
    <property type="project" value="TreeGrafter"/>
</dbReference>
<dbReference type="PANTHER" id="PTHR37419">
    <property type="entry name" value="SERINE/THREONINE-PROTEIN KINASE TOXIN HIPA"/>
    <property type="match status" value="1"/>
</dbReference>
<dbReference type="Pfam" id="PF07804">
    <property type="entry name" value="HipA_C"/>
    <property type="match status" value="1"/>
</dbReference>
<sequence length="464" mass="51118">MRSKRQAAHQQLGLALAKFAPARAADLARELGLSVPTLHRLLQETTEPVLAAGRARRTRYALRRALRGHLAPFPIRAIDEAGQPHELTELSPIQPQGCHADFGGSDWPLEDDDQTPDGWWDGLPYPLYDIRPQGYLGRQLAHRFQDTLAVSPNPDTWSDDDILWVLSRVGSDLPGNLIVGDAAFQAWQKARLDPPLILKADDIERMYVKAAEEAISLGLAGSSAAGEFPKFTALRDLRDSNTPHVIVKFSGADDSTTVQRWSDLLVAEHLALQTASALPGVQTPPGRILQHQGRTFLEVERFDRHGLFGRSPVVTLETVNAALLGHAPSAWDTLAQGLAEKRLLAPEAVTAIRYITWFGRLISNSDMHLGNLAFRPEDGRLTLCPIYDMLPMAYAPLPGGELPRVTFDPAMPLPREHGVWVAACHAAIAYWQTVADDTRISSMFRRIASDNGTELQRRLALVAP</sequence>
<organism evidence="5 6">
    <name type="scientific">Thioalkalivibrio halophilus</name>
    <dbReference type="NCBI Taxonomy" id="252474"/>
    <lineage>
        <taxon>Bacteria</taxon>
        <taxon>Pseudomonadati</taxon>
        <taxon>Pseudomonadota</taxon>
        <taxon>Gammaproteobacteria</taxon>
        <taxon>Chromatiales</taxon>
        <taxon>Ectothiorhodospiraceae</taxon>
        <taxon>Thioalkalivibrio</taxon>
    </lineage>
</organism>
<comment type="caution">
    <text evidence="5">The sequence shown here is derived from an EMBL/GenBank/DDBJ whole genome shotgun (WGS) entry which is preliminary data.</text>
</comment>
<dbReference type="Proteomes" id="UP000189177">
    <property type="component" value="Unassembled WGS sequence"/>
</dbReference>
<dbReference type="AlphaFoldDB" id="A0A1V2ZVN9"/>
<keyword evidence="3 5" id="KW-0418">Kinase</keyword>
<evidence type="ECO:0000313" key="6">
    <source>
        <dbReference type="Proteomes" id="UP000189177"/>
    </source>
</evidence>